<reference evidence="2 3" key="1">
    <citation type="submission" date="2020-01" db="EMBL/GenBank/DDBJ databases">
        <title>Insect and environment-associated Actinomycetes.</title>
        <authorList>
            <person name="Currrie C."/>
            <person name="Chevrette M."/>
            <person name="Carlson C."/>
            <person name="Stubbendieck R."/>
            <person name="Wendt-Pienkowski E."/>
        </authorList>
    </citation>
    <scope>NUCLEOTIDE SEQUENCE [LARGE SCALE GENOMIC DNA]</scope>
    <source>
        <strain evidence="2 3">SID8189</strain>
    </source>
</reference>
<evidence type="ECO:0000313" key="2">
    <source>
        <dbReference type="EMBL" id="NEC52985.1"/>
    </source>
</evidence>
<feature type="transmembrane region" description="Helical" evidence="1">
    <location>
        <begin position="29"/>
        <end position="47"/>
    </location>
</feature>
<proteinExistence type="predicted"/>
<name>A0A9X5HFM4_9ACTN</name>
<organism evidence="2 3">
    <name type="scientific">Actinospica acidiphila</name>
    <dbReference type="NCBI Taxonomy" id="304899"/>
    <lineage>
        <taxon>Bacteria</taxon>
        <taxon>Bacillati</taxon>
        <taxon>Actinomycetota</taxon>
        <taxon>Actinomycetes</taxon>
        <taxon>Catenulisporales</taxon>
        <taxon>Actinospicaceae</taxon>
        <taxon>Actinospica</taxon>
    </lineage>
</organism>
<protein>
    <submittedName>
        <fullName evidence="2">Uncharacterized protein</fullName>
    </submittedName>
</protein>
<keyword evidence="1" id="KW-0472">Membrane</keyword>
<gene>
    <name evidence="2" type="ORF">G3I18_31200</name>
</gene>
<evidence type="ECO:0000313" key="3">
    <source>
        <dbReference type="Proteomes" id="UP000471745"/>
    </source>
</evidence>
<accession>A0A9X5HFM4</accession>
<keyword evidence="1" id="KW-0812">Transmembrane</keyword>
<dbReference type="Proteomes" id="UP000471745">
    <property type="component" value="Unassembled WGS sequence"/>
</dbReference>
<keyword evidence="1" id="KW-1133">Transmembrane helix</keyword>
<sequence length="76" mass="7596">MSRSGAGREQGAPGARARALAVLRVRSRALAVALLPAAAAVILLAGGSTGHMTGSGWDLARRIVTPLAVLVLLLAA</sequence>
<feature type="non-terminal residue" evidence="2">
    <location>
        <position position="76"/>
    </location>
</feature>
<comment type="caution">
    <text evidence="2">The sequence shown here is derived from an EMBL/GenBank/DDBJ whole genome shotgun (WGS) entry which is preliminary data.</text>
</comment>
<keyword evidence="3" id="KW-1185">Reference proteome</keyword>
<dbReference type="AlphaFoldDB" id="A0A9X5HFM4"/>
<dbReference type="EMBL" id="JAAGNA010001084">
    <property type="protein sequence ID" value="NEC52985.1"/>
    <property type="molecule type" value="Genomic_DNA"/>
</dbReference>
<evidence type="ECO:0000256" key="1">
    <source>
        <dbReference type="SAM" id="Phobius"/>
    </source>
</evidence>